<dbReference type="Proteomes" id="UP000319976">
    <property type="component" value="Chromosome"/>
</dbReference>
<protein>
    <submittedName>
        <fullName evidence="1">Uncharacterized protein</fullName>
    </submittedName>
</protein>
<reference evidence="1 2" key="1">
    <citation type="submission" date="2019-02" db="EMBL/GenBank/DDBJ databases">
        <title>Deep-cultivation of Planctomycetes and their phenomic and genomic characterization uncovers novel biology.</title>
        <authorList>
            <person name="Wiegand S."/>
            <person name="Jogler M."/>
            <person name="Boedeker C."/>
            <person name="Pinto D."/>
            <person name="Vollmers J."/>
            <person name="Rivas-Marin E."/>
            <person name="Kohn T."/>
            <person name="Peeters S.H."/>
            <person name="Heuer A."/>
            <person name="Rast P."/>
            <person name="Oberbeckmann S."/>
            <person name="Bunk B."/>
            <person name="Jeske O."/>
            <person name="Meyerdierks A."/>
            <person name="Storesund J.E."/>
            <person name="Kallscheuer N."/>
            <person name="Luecker S."/>
            <person name="Lage O.M."/>
            <person name="Pohl T."/>
            <person name="Merkel B.J."/>
            <person name="Hornburger P."/>
            <person name="Mueller R.-W."/>
            <person name="Bruemmer F."/>
            <person name="Labrenz M."/>
            <person name="Spormann A.M."/>
            <person name="Op den Camp H."/>
            <person name="Overmann J."/>
            <person name="Amann R."/>
            <person name="Jetten M.S.M."/>
            <person name="Mascher T."/>
            <person name="Medema M.H."/>
            <person name="Devos D.P."/>
            <person name="Kaster A.-K."/>
            <person name="Ovreas L."/>
            <person name="Rohde M."/>
            <person name="Galperin M.Y."/>
            <person name="Jogler C."/>
        </authorList>
    </citation>
    <scope>NUCLEOTIDE SEQUENCE [LARGE SCALE GENOMIC DNA]</scope>
    <source>
        <strain evidence="1 2">V22</strain>
    </source>
</reference>
<accession>A0A517TCF8</accession>
<keyword evidence="2" id="KW-1185">Reference proteome</keyword>
<dbReference type="EMBL" id="CP036316">
    <property type="protein sequence ID" value="QDT66057.1"/>
    <property type="molecule type" value="Genomic_DNA"/>
</dbReference>
<organism evidence="1 2">
    <name type="scientific">Calycomorphotria hydatis</name>
    <dbReference type="NCBI Taxonomy" id="2528027"/>
    <lineage>
        <taxon>Bacteria</taxon>
        <taxon>Pseudomonadati</taxon>
        <taxon>Planctomycetota</taxon>
        <taxon>Planctomycetia</taxon>
        <taxon>Planctomycetales</taxon>
        <taxon>Planctomycetaceae</taxon>
        <taxon>Calycomorphotria</taxon>
    </lineage>
</organism>
<gene>
    <name evidence="1" type="ORF">V22_33210</name>
</gene>
<evidence type="ECO:0000313" key="1">
    <source>
        <dbReference type="EMBL" id="QDT66057.1"/>
    </source>
</evidence>
<name>A0A517TCF8_9PLAN</name>
<dbReference type="AlphaFoldDB" id="A0A517TCF8"/>
<proteinExistence type="predicted"/>
<dbReference type="KEGG" id="chya:V22_33210"/>
<evidence type="ECO:0000313" key="2">
    <source>
        <dbReference type="Proteomes" id="UP000319976"/>
    </source>
</evidence>
<sequence length="59" mass="6635">MRFMSSDVSGEGLKPSQTTFVFHICRGKFCENAHCLPYSFVFTEEPSLTTLPSSRVSRS</sequence>